<dbReference type="EMBL" id="BDGU01000287">
    <property type="protein sequence ID" value="GAW05934.1"/>
    <property type="molecule type" value="Genomic_DNA"/>
</dbReference>
<dbReference type="Proteomes" id="UP000188533">
    <property type="component" value="Unassembled WGS sequence"/>
</dbReference>
<dbReference type="Gene3D" id="3.30.30.30">
    <property type="match status" value="1"/>
</dbReference>
<dbReference type="STRING" id="5353.A0A1Q3EFJ2"/>
<feature type="compositionally biased region" description="Low complexity" evidence="3">
    <location>
        <begin position="136"/>
        <end position="149"/>
    </location>
</feature>
<accession>A0A1Q3EFJ2</accession>
<reference evidence="4 5" key="2">
    <citation type="submission" date="2017-02" db="EMBL/GenBank/DDBJ databases">
        <title>A genome survey and senescence transcriptome analysis in Lentinula edodes.</title>
        <authorList>
            <person name="Sakamoto Y."/>
            <person name="Nakade K."/>
            <person name="Sato S."/>
            <person name="Yoshida Y."/>
            <person name="Miyazaki K."/>
            <person name="Natsume S."/>
            <person name="Konno N."/>
        </authorList>
    </citation>
    <scope>NUCLEOTIDE SEQUENCE [LARGE SCALE GENOMIC DNA]</scope>
    <source>
        <strain evidence="4 5">NBRC 111202</strain>
    </source>
</reference>
<sequence length="835" mass="89442">MASNTQNGSADPSTEISNLPDVVGINFGNSFASIAVFTKDGQAECIANEDGERQIACALSFFGEEMYIGSPAKAQLVKNSKNTIVGFRNLLGKKFSEIPQSQSTASAPIIQHPEIPDEPAYKVEILQPAPAPLPKSTTGTPAASSAPTPRSEPIPAERVLTVSEVTTIFLKSLLQSAEDFLGKRVQGAVITVPSVFTDAQKHALEKAAKDAGIIVYQLLEEPAAVAAVTTAEAWGSMLPADRTQLIVDVGSSSLSLSLLALREGLAHIIASTSSTSTGGDAIDSKLITFFANEFTKKTKTPLTVCLETPPSTGDARAEAKLRLAIEHTKRTISASPNAATCSVESLKDGVDFTGNINRMRFDMLVRPIYDSVARAIVDLLEEAKVDPHQVDEIVYVGGTTCLPGLDEHIGLAGGFSEGINTPFSMGTVIGGGIGDPTTVLARGCAVQAALIASLSSEGEDEELRKAFEHGSDLVDVKTTSKTLGLVFPDDSGNETGGTWIPLVLAETTLPARRTATFDIGLSEESKRFAFELWEVSEGIRVEKISPAKVSPSDAEDEDEEEDEEEIKHKTITKETLLGAAEAEAVLGIKVKGPSKDAGKWTTTVEATLIVAASGSVDVSVKEIGKDVKNTLWPALCPFNCLRPSDRSSIHTNLKLLSPFLAPPDTDYAFQRFNLPYVPVSKMDTITSGNGTVVPRANPNLPSLDKTLQPVEISYTFPSNTRPVVQAVTQMAQKLAGEFIQTRAGHKYTVQAVPTNEFHGSMEDLEKEVRFTIKETPTAFKRLDPSNSWNCPCDAVVHPNTYSHGRIEGDWESVEVKEGKGGVRRVNYASKGFNPR</sequence>
<dbReference type="GO" id="GO:0005634">
    <property type="term" value="C:nucleus"/>
    <property type="evidence" value="ECO:0007669"/>
    <property type="project" value="TreeGrafter"/>
</dbReference>
<protein>
    <submittedName>
        <fullName evidence="4">Actin-like ATPase domain-containing protein</fullName>
    </submittedName>
</protein>
<organism evidence="4 5">
    <name type="scientific">Lentinula edodes</name>
    <name type="common">Shiitake mushroom</name>
    <name type="synonym">Lentinus edodes</name>
    <dbReference type="NCBI Taxonomy" id="5353"/>
    <lineage>
        <taxon>Eukaryota</taxon>
        <taxon>Fungi</taxon>
        <taxon>Dikarya</taxon>
        <taxon>Basidiomycota</taxon>
        <taxon>Agaricomycotina</taxon>
        <taxon>Agaricomycetes</taxon>
        <taxon>Agaricomycetidae</taxon>
        <taxon>Agaricales</taxon>
        <taxon>Marasmiineae</taxon>
        <taxon>Omphalotaceae</taxon>
        <taxon>Lentinula</taxon>
    </lineage>
</organism>
<dbReference type="Gene3D" id="3.90.640.10">
    <property type="entry name" value="Actin, Chain A, domain 4"/>
    <property type="match status" value="1"/>
</dbReference>
<proteinExistence type="predicted"/>
<dbReference type="PANTHER" id="PTHR45639:SF32">
    <property type="entry name" value="HEAT SHOCK PROTEIN PDR13"/>
    <property type="match status" value="1"/>
</dbReference>
<evidence type="ECO:0000313" key="5">
    <source>
        <dbReference type="Proteomes" id="UP000188533"/>
    </source>
</evidence>
<dbReference type="InterPro" id="IPR043129">
    <property type="entry name" value="ATPase_NBD"/>
</dbReference>
<gene>
    <name evidence="4" type="ORF">LENED_007824</name>
</gene>
<keyword evidence="5" id="KW-1185">Reference proteome</keyword>
<dbReference type="GO" id="GO:0005829">
    <property type="term" value="C:cytosol"/>
    <property type="evidence" value="ECO:0007669"/>
    <property type="project" value="TreeGrafter"/>
</dbReference>
<evidence type="ECO:0000256" key="3">
    <source>
        <dbReference type="SAM" id="MobiDB-lite"/>
    </source>
</evidence>
<feature type="compositionally biased region" description="Acidic residues" evidence="3">
    <location>
        <begin position="553"/>
        <end position="564"/>
    </location>
</feature>
<comment type="caution">
    <text evidence="4">The sequence shown here is derived from an EMBL/GenBank/DDBJ whole genome shotgun (WGS) entry which is preliminary data.</text>
</comment>
<keyword evidence="2" id="KW-0067">ATP-binding</keyword>
<feature type="region of interest" description="Disordered" evidence="3">
    <location>
        <begin position="132"/>
        <end position="157"/>
    </location>
</feature>
<dbReference type="InterPro" id="IPR013126">
    <property type="entry name" value="Hsp_70_fam"/>
</dbReference>
<dbReference type="GO" id="GO:0005524">
    <property type="term" value="F:ATP binding"/>
    <property type="evidence" value="ECO:0007669"/>
    <property type="project" value="UniProtKB-KW"/>
</dbReference>
<dbReference type="Pfam" id="PF00012">
    <property type="entry name" value="HSP70"/>
    <property type="match status" value="2"/>
</dbReference>
<dbReference type="AlphaFoldDB" id="A0A1Q3EFJ2"/>
<evidence type="ECO:0000256" key="2">
    <source>
        <dbReference type="ARBA" id="ARBA00022840"/>
    </source>
</evidence>
<reference evidence="4 5" key="1">
    <citation type="submission" date="2016-08" db="EMBL/GenBank/DDBJ databases">
        <authorList>
            <consortium name="Lentinula edodes genome sequencing consortium"/>
            <person name="Sakamoto Y."/>
            <person name="Nakade K."/>
            <person name="Sato S."/>
            <person name="Yoshida Y."/>
            <person name="Miyazaki K."/>
            <person name="Natsume S."/>
            <person name="Konno N."/>
        </authorList>
    </citation>
    <scope>NUCLEOTIDE SEQUENCE [LARGE SCALE GENOMIC DNA]</scope>
    <source>
        <strain evidence="4 5">NBRC 111202</strain>
    </source>
</reference>
<dbReference type="PANTHER" id="PTHR45639">
    <property type="entry name" value="HSC70CB, ISOFORM G-RELATED"/>
    <property type="match status" value="1"/>
</dbReference>
<keyword evidence="1" id="KW-0547">Nucleotide-binding</keyword>
<evidence type="ECO:0000313" key="4">
    <source>
        <dbReference type="EMBL" id="GAW05934.1"/>
    </source>
</evidence>
<dbReference type="FunFam" id="3.90.640.10:FF:000021">
    <property type="entry name" value="Heat shock protein 14"/>
    <property type="match status" value="1"/>
</dbReference>
<name>A0A1Q3EFJ2_LENED</name>
<dbReference type="GO" id="GO:0140662">
    <property type="term" value="F:ATP-dependent protein folding chaperone"/>
    <property type="evidence" value="ECO:0007669"/>
    <property type="project" value="InterPro"/>
</dbReference>
<evidence type="ECO:0000256" key="1">
    <source>
        <dbReference type="ARBA" id="ARBA00022741"/>
    </source>
</evidence>
<dbReference type="Gene3D" id="3.30.420.40">
    <property type="match status" value="2"/>
</dbReference>
<dbReference type="SUPFAM" id="SSF53067">
    <property type="entry name" value="Actin-like ATPase domain"/>
    <property type="match status" value="2"/>
</dbReference>
<feature type="region of interest" description="Disordered" evidence="3">
    <location>
        <begin position="546"/>
        <end position="565"/>
    </location>
</feature>